<evidence type="ECO:0000259" key="9">
    <source>
        <dbReference type="Pfam" id="PF07568"/>
    </source>
</evidence>
<dbReference type="InterPro" id="IPR011495">
    <property type="entry name" value="Sig_transdc_His_kin_sub2_dim/P"/>
</dbReference>
<evidence type="ECO:0000256" key="5">
    <source>
        <dbReference type="ARBA" id="ARBA00022741"/>
    </source>
</evidence>
<dbReference type="InterPro" id="IPR036890">
    <property type="entry name" value="HATPase_C_sf"/>
</dbReference>
<sequence length="578" mass="63438">MIGAPGPRPIPSGLGARIIGFLSIALVPIGLVAYFQTTQLDAETRARTQLSLTDRTEAAVAAERALLTSAFGAAKALGTISQVTGGRVDQCSQALVEYSGTEPDVTFAALMDTTGNFVCASVGGIPSRTDIPEVLEALGEPRQNILPFEQPTISDEPIVAIFEPVFRDGFHIGHVVISIPLSALRDLQPADQTTGASFIDVALINRSGDMVTSGLDRATLEPLLPGALGLSNLPGQENYSFLSESADGVERIYVVAAIVPDLLYAVSIWDRNSPELGALEASTFAKALPLVMWAASVVVAYLAVNRLVIRHIRTLRYQMRSFARDRRLPAQSSAGDMALELRDMENDFLLMSDSILRDEAQLENALREKTILLKEVHHRVKNNLQLISSIMNMQIRQSETDETKRVLRRLQERVRGLAAIHRQLYRTADLGRVDVRELLEELTQHVAVMSEQDDRKLEIVRDLDPVRVYPDQAMPLALLTAEAVANAEKYIQRDASGRARIAVRLKQSADKEVTFEVSNTSDPEQLPVVDRMGGLGQRLISAFATQLGGELNQGLEADTYRVTVTFRISDFKPEVVDY</sequence>
<comment type="catalytic activity">
    <reaction evidence="1">
        <text>ATP + protein L-histidine = ADP + protein N-phospho-L-histidine.</text>
        <dbReference type="EC" id="2.7.13.3"/>
    </reaction>
</comment>
<evidence type="ECO:0000313" key="11">
    <source>
        <dbReference type="Proteomes" id="UP000186684"/>
    </source>
</evidence>
<protein>
    <recommendedName>
        <fullName evidence="2">histidine kinase</fullName>
        <ecNumber evidence="2">2.7.13.3</ecNumber>
    </recommendedName>
</protein>
<reference evidence="11" key="1">
    <citation type="submission" date="2017-01" db="EMBL/GenBank/DDBJ databases">
        <authorList>
            <person name="Varghese N."/>
            <person name="Submissions S."/>
        </authorList>
    </citation>
    <scope>NUCLEOTIDE SEQUENCE [LARGE SCALE GENOMIC DNA]</scope>
    <source>
        <strain evidence="11">DSM 29430</strain>
    </source>
</reference>
<evidence type="ECO:0000256" key="1">
    <source>
        <dbReference type="ARBA" id="ARBA00000085"/>
    </source>
</evidence>
<proteinExistence type="predicted"/>
<name>A0A1N7NVZ1_9RHOB</name>
<feature type="domain" description="Signal transduction histidine kinase subgroup 2 dimerisation and phosphoacceptor" evidence="9">
    <location>
        <begin position="375"/>
        <end position="446"/>
    </location>
</feature>
<feature type="transmembrane region" description="Helical" evidence="8">
    <location>
        <begin position="290"/>
        <end position="309"/>
    </location>
</feature>
<dbReference type="EC" id="2.7.13.3" evidence="2"/>
<dbReference type="EMBL" id="FTOQ01000010">
    <property type="protein sequence ID" value="SIT02446.1"/>
    <property type="molecule type" value="Genomic_DNA"/>
</dbReference>
<dbReference type="Gene3D" id="3.30.565.10">
    <property type="entry name" value="Histidine kinase-like ATPase, C-terminal domain"/>
    <property type="match status" value="1"/>
</dbReference>
<keyword evidence="4" id="KW-0808">Transferase</keyword>
<gene>
    <name evidence="10" type="ORF">SAMN05421759_110110</name>
</gene>
<keyword evidence="6 10" id="KW-0418">Kinase</keyword>
<evidence type="ECO:0000256" key="8">
    <source>
        <dbReference type="SAM" id="Phobius"/>
    </source>
</evidence>
<dbReference type="Pfam" id="PF07568">
    <property type="entry name" value="HisKA_2"/>
    <property type="match status" value="1"/>
</dbReference>
<feature type="transmembrane region" description="Helical" evidence="8">
    <location>
        <begin position="14"/>
        <end position="35"/>
    </location>
</feature>
<accession>A0A1N7NVZ1</accession>
<dbReference type="AlphaFoldDB" id="A0A1N7NVZ1"/>
<evidence type="ECO:0000256" key="6">
    <source>
        <dbReference type="ARBA" id="ARBA00022777"/>
    </source>
</evidence>
<keyword evidence="7" id="KW-0067">ATP-binding</keyword>
<keyword evidence="3" id="KW-0597">Phosphoprotein</keyword>
<evidence type="ECO:0000256" key="3">
    <source>
        <dbReference type="ARBA" id="ARBA00022553"/>
    </source>
</evidence>
<evidence type="ECO:0000313" key="10">
    <source>
        <dbReference type="EMBL" id="SIT02446.1"/>
    </source>
</evidence>
<dbReference type="PANTHER" id="PTHR41523:SF8">
    <property type="entry name" value="ETHYLENE RESPONSE SENSOR PROTEIN"/>
    <property type="match status" value="1"/>
</dbReference>
<dbReference type="GO" id="GO:0004673">
    <property type="term" value="F:protein histidine kinase activity"/>
    <property type="evidence" value="ECO:0007669"/>
    <property type="project" value="UniProtKB-EC"/>
</dbReference>
<organism evidence="10 11">
    <name type="scientific">Roseivivax lentus</name>
    <dbReference type="NCBI Taxonomy" id="633194"/>
    <lineage>
        <taxon>Bacteria</taxon>
        <taxon>Pseudomonadati</taxon>
        <taxon>Pseudomonadota</taxon>
        <taxon>Alphaproteobacteria</taxon>
        <taxon>Rhodobacterales</taxon>
        <taxon>Roseobacteraceae</taxon>
        <taxon>Roseivivax</taxon>
    </lineage>
</organism>
<dbReference type="PANTHER" id="PTHR41523">
    <property type="entry name" value="TWO-COMPONENT SYSTEM SENSOR PROTEIN"/>
    <property type="match status" value="1"/>
</dbReference>
<keyword evidence="5" id="KW-0547">Nucleotide-binding</keyword>
<evidence type="ECO:0000256" key="7">
    <source>
        <dbReference type="ARBA" id="ARBA00022840"/>
    </source>
</evidence>
<dbReference type="STRING" id="633194.SAMN05421759_110110"/>
<keyword evidence="8" id="KW-0812">Transmembrane</keyword>
<dbReference type="Proteomes" id="UP000186684">
    <property type="component" value="Unassembled WGS sequence"/>
</dbReference>
<dbReference type="GO" id="GO:0005524">
    <property type="term" value="F:ATP binding"/>
    <property type="evidence" value="ECO:0007669"/>
    <property type="project" value="UniProtKB-KW"/>
</dbReference>
<keyword evidence="8" id="KW-1133">Transmembrane helix</keyword>
<keyword evidence="8" id="KW-0472">Membrane</keyword>
<evidence type="ECO:0000256" key="4">
    <source>
        <dbReference type="ARBA" id="ARBA00022679"/>
    </source>
</evidence>
<evidence type="ECO:0000256" key="2">
    <source>
        <dbReference type="ARBA" id="ARBA00012438"/>
    </source>
</evidence>
<dbReference type="Gene3D" id="3.30.450.20">
    <property type="entry name" value="PAS domain"/>
    <property type="match status" value="1"/>
</dbReference>
<keyword evidence="11" id="KW-1185">Reference proteome</keyword>